<evidence type="ECO:0000256" key="6">
    <source>
        <dbReference type="ARBA" id="ARBA00022692"/>
    </source>
</evidence>
<gene>
    <name evidence="10" type="ordered locus">KVU_2526</name>
</gene>
<evidence type="ECO:0000256" key="1">
    <source>
        <dbReference type="ARBA" id="ARBA00004429"/>
    </source>
</evidence>
<dbReference type="SUPFAM" id="SSF82714">
    <property type="entry name" value="Multidrug efflux transporter AcrB TolC docking domain, DN and DC subdomains"/>
    <property type="match status" value="2"/>
</dbReference>
<feature type="transmembrane region" description="Helical" evidence="9">
    <location>
        <begin position="391"/>
        <end position="412"/>
    </location>
</feature>
<feature type="transmembrane region" description="Helical" evidence="9">
    <location>
        <begin position="993"/>
        <end position="1020"/>
    </location>
</feature>
<reference evidence="10 11" key="1">
    <citation type="journal article" date="2011" name="J. Bacteriol.">
        <title>Complete genome sequence of the industrial strain Ketogulonicigenium vulgare WSH-001.</title>
        <authorList>
            <person name="Liu L."/>
            <person name="Li Y."/>
            <person name="Zhang J."/>
            <person name="Zhou Z."/>
            <person name="Liu J."/>
            <person name="Li X."/>
            <person name="Zhou J."/>
            <person name="Du G."/>
            <person name="Wang L."/>
            <person name="Chen J."/>
        </authorList>
    </citation>
    <scope>NUCLEOTIDE SEQUENCE [LARGE SCALE GENOMIC DNA]</scope>
    <source>
        <strain evidence="10 11">WSH-001</strain>
    </source>
</reference>
<keyword evidence="7 9" id="KW-1133">Transmembrane helix</keyword>
<evidence type="ECO:0000313" key="11">
    <source>
        <dbReference type="Proteomes" id="UP000000692"/>
    </source>
</evidence>
<dbReference type="RefSeq" id="WP_013383167.1">
    <property type="nucleotide sequence ID" value="NC_017384.1"/>
</dbReference>
<dbReference type="Gene3D" id="3.30.70.1430">
    <property type="entry name" value="Multidrug efflux transporter AcrB pore domain"/>
    <property type="match status" value="2"/>
</dbReference>
<dbReference type="FunFam" id="3.30.70.1430:FF:000001">
    <property type="entry name" value="Efflux pump membrane transporter"/>
    <property type="match status" value="1"/>
</dbReference>
<protein>
    <recommendedName>
        <fullName evidence="9">Efflux pump membrane transporter</fullName>
    </recommendedName>
</protein>
<keyword evidence="4" id="KW-1003">Cell membrane</keyword>
<dbReference type="eggNOG" id="COG0841">
    <property type="taxonomic scope" value="Bacteria"/>
</dbReference>
<keyword evidence="3 9" id="KW-0813">Transport</keyword>
<dbReference type="NCBIfam" id="NF000282">
    <property type="entry name" value="RND_permease_1"/>
    <property type="match status" value="1"/>
</dbReference>
<dbReference type="PATRIC" id="fig|759362.5.peg.2639"/>
<dbReference type="InterPro" id="IPR004764">
    <property type="entry name" value="MdtF-like"/>
</dbReference>
<dbReference type="HOGENOM" id="CLU_002755_0_1_5"/>
<dbReference type="Proteomes" id="UP000000692">
    <property type="component" value="Chromosome"/>
</dbReference>
<evidence type="ECO:0000256" key="9">
    <source>
        <dbReference type="RuleBase" id="RU364070"/>
    </source>
</evidence>
<comment type="similarity">
    <text evidence="2 9">Belongs to the resistance-nodulation-cell division (RND) (TC 2.A.6) family.</text>
</comment>
<organism evidence="10 11">
    <name type="scientific">Ketogulonicigenium vulgare (strain WSH-001)</name>
    <dbReference type="NCBI Taxonomy" id="759362"/>
    <lineage>
        <taxon>Bacteria</taxon>
        <taxon>Pseudomonadati</taxon>
        <taxon>Pseudomonadota</taxon>
        <taxon>Alphaproteobacteria</taxon>
        <taxon>Rhodobacterales</taxon>
        <taxon>Roseobacteraceae</taxon>
        <taxon>Ketogulonicigenium</taxon>
    </lineage>
</organism>
<feature type="transmembrane region" description="Helical" evidence="9">
    <location>
        <begin position="437"/>
        <end position="457"/>
    </location>
</feature>
<evidence type="ECO:0000256" key="2">
    <source>
        <dbReference type="ARBA" id="ARBA00010942"/>
    </source>
</evidence>
<dbReference type="Gene3D" id="3.30.2090.10">
    <property type="entry name" value="Multidrug efflux transporter AcrB TolC docking domain, DN and DC subdomains"/>
    <property type="match status" value="2"/>
</dbReference>
<dbReference type="Pfam" id="PF00873">
    <property type="entry name" value="ACR_tran"/>
    <property type="match status" value="1"/>
</dbReference>
<dbReference type="GO" id="GO:0009636">
    <property type="term" value="P:response to toxic substance"/>
    <property type="evidence" value="ECO:0007669"/>
    <property type="project" value="UniProtKB-ARBA"/>
</dbReference>
<keyword evidence="5 9" id="KW-0997">Cell inner membrane</keyword>
<evidence type="ECO:0000256" key="5">
    <source>
        <dbReference type="ARBA" id="ARBA00022519"/>
    </source>
</evidence>
<accession>F9Y879</accession>
<dbReference type="PANTHER" id="PTHR32063">
    <property type="match status" value="1"/>
</dbReference>
<dbReference type="GO" id="GO:0015562">
    <property type="term" value="F:efflux transmembrane transporter activity"/>
    <property type="evidence" value="ECO:0007669"/>
    <property type="project" value="InterPro"/>
</dbReference>
<feature type="transmembrane region" description="Helical" evidence="9">
    <location>
        <begin position="469"/>
        <end position="496"/>
    </location>
</feature>
<dbReference type="KEGG" id="kvl:KVU_2526"/>
<dbReference type="GO" id="GO:0042910">
    <property type="term" value="F:xenobiotic transmembrane transporter activity"/>
    <property type="evidence" value="ECO:0007669"/>
    <property type="project" value="TreeGrafter"/>
</dbReference>
<dbReference type="SUPFAM" id="SSF82693">
    <property type="entry name" value="Multidrug efflux transporter AcrB pore domain, PN1, PN2, PC1 and PC2 subdomains"/>
    <property type="match status" value="4"/>
</dbReference>
<dbReference type="InterPro" id="IPR027463">
    <property type="entry name" value="AcrB_DN_DC_subdom"/>
</dbReference>
<comment type="caution">
    <text evidence="9">Lacks conserved residue(s) required for the propagation of feature annotation.</text>
</comment>
<evidence type="ECO:0000256" key="7">
    <source>
        <dbReference type="ARBA" id="ARBA00022989"/>
    </source>
</evidence>
<dbReference type="Gene3D" id="3.30.70.1320">
    <property type="entry name" value="Multidrug efflux transporter AcrB pore domain like"/>
    <property type="match status" value="1"/>
</dbReference>
<name>F9Y879_KETVW</name>
<dbReference type="FunFam" id="1.20.1640.10:FF:000001">
    <property type="entry name" value="Efflux pump membrane transporter"/>
    <property type="match status" value="1"/>
</dbReference>
<dbReference type="PANTHER" id="PTHR32063:SF13">
    <property type="entry name" value="MULTIDRUG EFFLUX PUMP SUBUNIT ACRB-RELATED"/>
    <property type="match status" value="1"/>
</dbReference>
<dbReference type="GO" id="GO:0005886">
    <property type="term" value="C:plasma membrane"/>
    <property type="evidence" value="ECO:0007669"/>
    <property type="project" value="UniProtKB-SubCell"/>
</dbReference>
<feature type="transmembrane region" description="Helical" evidence="9">
    <location>
        <begin position="365"/>
        <end position="385"/>
    </location>
</feature>
<dbReference type="NCBIfam" id="TIGR00915">
    <property type="entry name" value="2A0602"/>
    <property type="match status" value="1"/>
</dbReference>
<sequence length="1035" mass="110956">MAQFFINRPVFAWVLSIITMLFGVWGLQSLPIAQYPEVAPTTVRISASYSGAPAEAVENAVTTPIENGLSDVEGLLYMVSQSSQGRATVTLTFDDSMDPDMAQIQVQNRMQSITNQLPDSVQDNGVSVSRSTDSILMVAALVSEDGSYTTLQLGDMMEELIEPTVTRVEGVGGIQAFGTSYAMRIWMDPFNLVQYQLTPSDITSAISSRNSTVTVGSLGSQPVVPGQQFSVSMTAQSQLTSPEEFERILLRTNEDGSHVYLGDVARVEIGQQSYGQDSRFNGKPAAGFGVNLSSGANAVDTAHNVTTALTNLQNALPDGVEIAYAYDTSPFVEQSIEKVYHTLAEAVLLVFLVILIFLQSWRATLIPTLAVPVVVLGTFGVLAVFDMSINTLTMFALVLAIGLLVDDAIVVVENVERVMEEEGLDARAATRKSMREITPALVGIVTVLSAVFLPMAFMPGSTGVIYRQFSVTIISAMVLSLFVALILTPALCATMLKPQHGPRKFPPARWFNNALAGFTNRYASTNRWILKVPVQSIIVLAAITGALWYLFENLPSSFIPQEDQGVLMAMINLDDGATTAQTQTVLLEVEDYLLTEETETVEAVFANLGFSFGGSGQGSAMLFIKLRPFDERSDLTAAALVQRATARFSGHRAGNIFFMQPPAMPALGNSSGFSMYLVDQGANGQDALLTAAAAVNAAATASDELNNIRGGTTRTQVALNLDIDQLKATALGLTVSDVNNMLSTIFTGRSVNDFAFNGTLRPVMVQAEPEYRMQPDDVMHWHARNSSGEMVPFSAFMTQKWEVVPTSLARFGGTRAVSMSGSPAADVSSGAAMDRMEQIAAEQPGGYSVAWTGLSYQERQSGSQAPLLFALSALVVFLCLAALYESWSVPFAVLLAAPVGALGALGAALLFDQSNDVYFKVGLLATIGLASRNAILIVEFAKERFDRGMDLKDAAIEAARLRLRPILMTSIAFMLGVLPLATAKGAGAAAQHAIGIGVLGGMIASTIIGIFLIPAFYVVVTRMFGSRRNTLKSEE</sequence>
<proteinExistence type="inferred from homology"/>
<feature type="transmembrane region" description="Helical" evidence="9">
    <location>
        <begin position="865"/>
        <end position="884"/>
    </location>
</feature>
<evidence type="ECO:0000313" key="10">
    <source>
        <dbReference type="EMBL" id="AEM42365.1"/>
    </source>
</evidence>
<feature type="transmembrane region" description="Helical" evidence="9">
    <location>
        <begin position="891"/>
        <end position="911"/>
    </location>
</feature>
<dbReference type="AlphaFoldDB" id="F9Y879"/>
<feature type="transmembrane region" description="Helical" evidence="9">
    <location>
        <begin position="339"/>
        <end position="358"/>
    </location>
</feature>
<dbReference type="Gene3D" id="3.30.70.1440">
    <property type="entry name" value="Multidrug efflux transporter AcrB pore domain"/>
    <property type="match status" value="1"/>
</dbReference>
<keyword evidence="11" id="KW-1185">Reference proteome</keyword>
<feature type="transmembrane region" description="Helical" evidence="9">
    <location>
        <begin position="528"/>
        <end position="551"/>
    </location>
</feature>
<evidence type="ECO:0000256" key="8">
    <source>
        <dbReference type="ARBA" id="ARBA00023136"/>
    </source>
</evidence>
<dbReference type="EMBL" id="CP002018">
    <property type="protein sequence ID" value="AEM42365.1"/>
    <property type="molecule type" value="Genomic_DNA"/>
</dbReference>
<dbReference type="SUPFAM" id="SSF82866">
    <property type="entry name" value="Multidrug efflux transporter AcrB transmembrane domain"/>
    <property type="match status" value="2"/>
</dbReference>
<feature type="transmembrane region" description="Helical" evidence="9">
    <location>
        <begin position="961"/>
        <end position="981"/>
    </location>
</feature>
<dbReference type="Gene3D" id="1.20.1640.10">
    <property type="entry name" value="Multidrug efflux transporter AcrB transmembrane domain"/>
    <property type="match status" value="2"/>
</dbReference>
<feature type="transmembrane region" description="Helical" evidence="9">
    <location>
        <begin position="917"/>
        <end position="940"/>
    </location>
</feature>
<dbReference type="PRINTS" id="PR00702">
    <property type="entry name" value="ACRIFLAVINRP"/>
</dbReference>
<evidence type="ECO:0000256" key="4">
    <source>
        <dbReference type="ARBA" id="ARBA00022475"/>
    </source>
</evidence>
<dbReference type="InterPro" id="IPR001036">
    <property type="entry name" value="Acrflvin-R"/>
</dbReference>
<keyword evidence="6 9" id="KW-0812">Transmembrane</keyword>
<evidence type="ECO:0000256" key="3">
    <source>
        <dbReference type="ARBA" id="ARBA00022448"/>
    </source>
</evidence>
<comment type="subcellular location">
    <subcellularLocation>
        <location evidence="1 9">Cell inner membrane</location>
        <topology evidence="1 9">Multi-pass membrane protein</topology>
    </subcellularLocation>
</comment>
<keyword evidence="8 9" id="KW-0472">Membrane</keyword>
<dbReference type="OrthoDB" id="9807350at2"/>